<dbReference type="SUPFAM" id="SSF51322">
    <property type="entry name" value="Cyanovirin-N"/>
    <property type="match status" value="1"/>
</dbReference>
<feature type="domain" description="Cyanovirin-N" evidence="2">
    <location>
        <begin position="26"/>
        <end position="136"/>
    </location>
</feature>
<protein>
    <recommendedName>
        <fullName evidence="2">Cyanovirin-N domain-containing protein</fullName>
    </recommendedName>
</protein>
<dbReference type="AlphaFoldDB" id="G2R7H3"/>
<evidence type="ECO:0000313" key="3">
    <source>
        <dbReference type="EMBL" id="AEO67882.1"/>
    </source>
</evidence>
<name>G2R7H3_THETT</name>
<dbReference type="eggNOG" id="ENOG502T65T">
    <property type="taxonomic scope" value="Eukaryota"/>
</dbReference>
<dbReference type="EMBL" id="CP003011">
    <property type="protein sequence ID" value="AEO67882.1"/>
    <property type="molecule type" value="Genomic_DNA"/>
</dbReference>
<keyword evidence="4" id="KW-1185">Reference proteome</keyword>
<evidence type="ECO:0000313" key="4">
    <source>
        <dbReference type="Proteomes" id="UP000008181"/>
    </source>
</evidence>
<evidence type="ECO:0000256" key="1">
    <source>
        <dbReference type="SAM" id="SignalP"/>
    </source>
</evidence>
<dbReference type="HOGENOM" id="CLU_140491_0_0_1"/>
<dbReference type="KEGG" id="ttt:THITE_2117036"/>
<proteinExistence type="predicted"/>
<organism evidence="3 4">
    <name type="scientific">Thermothielavioides terrestris (strain ATCC 38088 / NRRL 8126)</name>
    <name type="common">Thielavia terrestris</name>
    <dbReference type="NCBI Taxonomy" id="578455"/>
    <lineage>
        <taxon>Eukaryota</taxon>
        <taxon>Fungi</taxon>
        <taxon>Dikarya</taxon>
        <taxon>Ascomycota</taxon>
        <taxon>Pezizomycotina</taxon>
        <taxon>Sordariomycetes</taxon>
        <taxon>Sordariomycetidae</taxon>
        <taxon>Sordariales</taxon>
        <taxon>Chaetomiaceae</taxon>
        <taxon>Thermothielavioides</taxon>
        <taxon>Thermothielavioides terrestris</taxon>
    </lineage>
</organism>
<dbReference type="InterPro" id="IPR011058">
    <property type="entry name" value="Cyanovirin-N"/>
</dbReference>
<sequence>MRFSTLFFPAVASLFVTAMASSYGNFSRTCTDIKLVHTFFLRATCCNSSTDGVEAQSHNELILPMCIGMDQVSGYMKWEVYGKFSNFCKNCTMLEAAGGAKYLYTCACTPLIGDRGPIWSTLNLDDGISNNMGTLQCAGGKANMIDPNED</sequence>
<keyword evidence="1" id="KW-0732">Signal</keyword>
<evidence type="ECO:0000259" key="2">
    <source>
        <dbReference type="Pfam" id="PF08881"/>
    </source>
</evidence>
<dbReference type="OrthoDB" id="2947935at2759"/>
<dbReference type="Pfam" id="PF08881">
    <property type="entry name" value="CVNH"/>
    <property type="match status" value="1"/>
</dbReference>
<gene>
    <name evidence="3" type="ORF">THITE_2117036</name>
</gene>
<feature type="chain" id="PRO_5003436257" description="Cyanovirin-N domain-containing protein" evidence="1">
    <location>
        <begin position="21"/>
        <end position="150"/>
    </location>
</feature>
<feature type="signal peptide" evidence="1">
    <location>
        <begin position="1"/>
        <end position="20"/>
    </location>
</feature>
<accession>G2R7H3</accession>
<reference evidence="3 4" key="1">
    <citation type="journal article" date="2011" name="Nat. Biotechnol.">
        <title>Comparative genomic analysis of the thermophilic biomass-degrading fungi Myceliophthora thermophila and Thielavia terrestris.</title>
        <authorList>
            <person name="Berka R.M."/>
            <person name="Grigoriev I.V."/>
            <person name="Otillar R."/>
            <person name="Salamov A."/>
            <person name="Grimwood J."/>
            <person name="Reid I."/>
            <person name="Ishmael N."/>
            <person name="John T."/>
            <person name="Darmond C."/>
            <person name="Moisan M.-C."/>
            <person name="Henrissat B."/>
            <person name="Coutinho P.M."/>
            <person name="Lombard V."/>
            <person name="Natvig D.O."/>
            <person name="Lindquist E."/>
            <person name="Schmutz J."/>
            <person name="Lucas S."/>
            <person name="Harris P."/>
            <person name="Powlowski J."/>
            <person name="Bellemare A."/>
            <person name="Taylor D."/>
            <person name="Butler G."/>
            <person name="de Vries R.P."/>
            <person name="Allijn I.E."/>
            <person name="van den Brink J."/>
            <person name="Ushinsky S."/>
            <person name="Storms R."/>
            <person name="Powell A.J."/>
            <person name="Paulsen I.T."/>
            <person name="Elbourne L.D.H."/>
            <person name="Baker S.E."/>
            <person name="Magnuson J."/>
            <person name="LaBoissiere S."/>
            <person name="Clutterbuck A.J."/>
            <person name="Martinez D."/>
            <person name="Wogulis M."/>
            <person name="de Leon A.L."/>
            <person name="Rey M.W."/>
            <person name="Tsang A."/>
        </authorList>
    </citation>
    <scope>NUCLEOTIDE SEQUENCE [LARGE SCALE GENOMIC DNA]</scope>
    <source>
        <strain evidence="4">ATCC 38088 / NRRL 8126</strain>
    </source>
</reference>
<dbReference type="Proteomes" id="UP000008181">
    <property type="component" value="Chromosome 3"/>
</dbReference>
<dbReference type="RefSeq" id="XP_003654218.1">
    <property type="nucleotide sequence ID" value="XM_003654170.1"/>
</dbReference>
<dbReference type="Gene3D" id="2.30.60.10">
    <property type="entry name" value="Cyanovirin-N"/>
    <property type="match status" value="1"/>
</dbReference>
<dbReference type="GeneID" id="11518525"/>
<dbReference type="InterPro" id="IPR036673">
    <property type="entry name" value="Cyanovirin-N_sf"/>
</dbReference>